<evidence type="ECO:0000259" key="2">
    <source>
        <dbReference type="Pfam" id="PF18962"/>
    </source>
</evidence>
<dbReference type="Pfam" id="PF18962">
    <property type="entry name" value="Por_Secre_tail"/>
    <property type="match status" value="1"/>
</dbReference>
<protein>
    <recommendedName>
        <fullName evidence="6">T9SS type A sorting domain-containing protein</fullName>
    </recommendedName>
</protein>
<accession>A0A9W6EU58</accession>
<keyword evidence="5" id="KW-1185">Reference proteome</keyword>
<dbReference type="AlphaFoldDB" id="A0A9W6EU58"/>
<evidence type="ECO:0008006" key="6">
    <source>
        <dbReference type="Google" id="ProtNLM"/>
    </source>
</evidence>
<organism evidence="4 5">
    <name type="scientific">Neptunitalea chrysea</name>
    <dbReference type="NCBI Taxonomy" id="1647581"/>
    <lineage>
        <taxon>Bacteria</taxon>
        <taxon>Pseudomonadati</taxon>
        <taxon>Bacteroidota</taxon>
        <taxon>Flavobacteriia</taxon>
        <taxon>Flavobacteriales</taxon>
        <taxon>Flavobacteriaceae</taxon>
        <taxon>Neptunitalea</taxon>
    </lineage>
</organism>
<feature type="domain" description="GEVED" evidence="3">
    <location>
        <begin position="771"/>
        <end position="844"/>
    </location>
</feature>
<comment type="caution">
    <text evidence="4">The sequence shown here is derived from an EMBL/GenBank/DDBJ whole genome shotgun (WGS) entry which is preliminary data.</text>
</comment>
<dbReference type="Gene3D" id="2.60.40.2700">
    <property type="match status" value="1"/>
</dbReference>
<dbReference type="InterPro" id="IPR036116">
    <property type="entry name" value="FN3_sf"/>
</dbReference>
<dbReference type="EMBL" id="BRVP01000014">
    <property type="protein sequence ID" value="GLB53075.1"/>
    <property type="molecule type" value="Genomic_DNA"/>
</dbReference>
<sequence length="932" mass="98767">MFLLTFFANWAQAQYDVSIGLGTSTQYYSPINRWFNNSASEILYYGSEIGVTGTITDIKFDKASGSNSVTIDEVFIYMKTTSATAVTAAPDQTTYTLVYQGAYPNDNTGWIGVTLDTPFAFSDASQNLSVLVVKSYQSYTSDRPYYSYTTTSASTMAYYQSDGSAWSNGGSMNSSSNRPNVQFTLSGVAACSSPTDAPTALTLTADSYSQISGSFTAAASAPDTYMVVRSTASTLTETPVDMTSYSGGDAFGGGMVVQVSPNITFTDAGLDENTTYYYFVYSLNGACSGGPLYYATELTSSLATPYEPPMIIGASNITANSATINWVSSGASSTYALDIATDAAFTTIVSSYTGLTATSQDITGLSDATMYYARVMLEGEGSYATINFTAMNDLTPITVTGFNADVIANGTGSASASTNNVVDGGVYAFLANGFNPSGTVYTNGLPEDRVLVSEAAPVGLEYFMAAYDQDNDLRLGMDGDTGTLTLTTPLMLQEIYLGVTGGSGSASFTAEVTYDDATSDTFTSLNAPDWFGNSGYITTIGSRVSITDDGVGTSFSGPRIYAVTLDIPIASELKNVVSITFTSTTGVTSGDNVLNIFAMSGKVSSVCSGTPNGGDASLSATSGGAGTTFTATATNISDAVGVIYQWQMSADGVTWTDIAGATTVTYDITAESSLGTYYYRLTSICEYSSSMAYSTEVSYTTVPCTPSYNVSGSSWSMNNFSIIEVGFSDATMYYSDHDQTDVVIPDLTIGDTYTFEVDVSGWMSVGVAVNLDMNGTFSDTDEILATPLYEASSPNTYSFSVTIPSSASVGVYTMRLWNREANSNPGTDPCGSYNYGTYADYSITLVDNLAVESVNNFTLETYPNPVKDYFTINTDTLIESVAVYTITGQQIKTQYVDATKAQIDMKNIASGVYFVRVVTENSGTQTIKILKQ</sequence>
<dbReference type="InterPro" id="IPR026444">
    <property type="entry name" value="Secre_tail"/>
</dbReference>
<evidence type="ECO:0000256" key="1">
    <source>
        <dbReference type="ARBA" id="ARBA00022729"/>
    </source>
</evidence>
<dbReference type="NCBIfam" id="TIGR04183">
    <property type="entry name" value="Por_Secre_tail"/>
    <property type="match status" value="1"/>
</dbReference>
<dbReference type="SUPFAM" id="SSF49265">
    <property type="entry name" value="Fibronectin type III"/>
    <property type="match status" value="1"/>
</dbReference>
<dbReference type="InterPro" id="IPR045474">
    <property type="entry name" value="GEVED"/>
</dbReference>
<reference evidence="4" key="1">
    <citation type="submission" date="2022-07" db="EMBL/GenBank/DDBJ databases">
        <title>Taxonomy of Novel Oxalotrophic and Methylotrophic Bacteria.</title>
        <authorList>
            <person name="Sahin N."/>
            <person name="Tani A."/>
        </authorList>
    </citation>
    <scope>NUCLEOTIDE SEQUENCE</scope>
    <source>
        <strain evidence="4">AM327</strain>
    </source>
</reference>
<dbReference type="InterPro" id="IPR013783">
    <property type="entry name" value="Ig-like_fold"/>
</dbReference>
<evidence type="ECO:0000313" key="5">
    <source>
        <dbReference type="Proteomes" id="UP001143545"/>
    </source>
</evidence>
<evidence type="ECO:0000313" key="4">
    <source>
        <dbReference type="EMBL" id="GLB53075.1"/>
    </source>
</evidence>
<feature type="domain" description="Secretion system C-terminal sorting" evidence="2">
    <location>
        <begin position="862"/>
        <end position="926"/>
    </location>
</feature>
<name>A0A9W6EU58_9FLAO</name>
<dbReference type="Pfam" id="PF20009">
    <property type="entry name" value="GEVED"/>
    <property type="match status" value="1"/>
</dbReference>
<dbReference type="Proteomes" id="UP001143545">
    <property type="component" value="Unassembled WGS sequence"/>
</dbReference>
<evidence type="ECO:0000259" key="3">
    <source>
        <dbReference type="Pfam" id="PF20009"/>
    </source>
</evidence>
<proteinExistence type="predicted"/>
<gene>
    <name evidence="4" type="ORF">NBRC110019_21150</name>
</gene>
<keyword evidence="1" id="KW-0732">Signal</keyword>
<dbReference type="Gene3D" id="2.60.40.10">
    <property type="entry name" value="Immunoglobulins"/>
    <property type="match status" value="2"/>
</dbReference>